<accession>A0A1I0W7E4</accession>
<dbReference type="OrthoDB" id="275124at2"/>
<sequence length="135" mass="15543">MLGTNRPEGVKLFRDIHGTVEREEFKARREAKAAKTNQDQLFSVDDYALHEQGERGIGCKRYQVLSEHLVAQVLLKRRTVEFSSLALEVMERFPMKETHVKDLCVDMKVRGLLSFELKPKAKKPRDSTLITAVEE</sequence>
<name>A0A1I0W7E4_9RHOB</name>
<keyword evidence="2" id="KW-1185">Reference proteome</keyword>
<proteinExistence type="predicted"/>
<organism evidence="1 2">
    <name type="scientific">Poseidonocella pacifica</name>
    <dbReference type="NCBI Taxonomy" id="871651"/>
    <lineage>
        <taxon>Bacteria</taxon>
        <taxon>Pseudomonadati</taxon>
        <taxon>Pseudomonadota</taxon>
        <taxon>Alphaproteobacteria</taxon>
        <taxon>Rhodobacterales</taxon>
        <taxon>Roseobacteraceae</taxon>
        <taxon>Poseidonocella</taxon>
    </lineage>
</organism>
<dbReference type="EMBL" id="FOJU01000002">
    <property type="protein sequence ID" value="SFA84474.1"/>
    <property type="molecule type" value="Genomic_DNA"/>
</dbReference>
<protein>
    <submittedName>
        <fullName evidence="1">Uncharacterized protein</fullName>
    </submittedName>
</protein>
<dbReference type="RefSeq" id="WP_139226768.1">
    <property type="nucleotide sequence ID" value="NZ_FOJU01000002.1"/>
</dbReference>
<dbReference type="AlphaFoldDB" id="A0A1I0W7E4"/>
<gene>
    <name evidence="1" type="ORF">SAMN05421688_1092</name>
</gene>
<dbReference type="Proteomes" id="UP000198796">
    <property type="component" value="Unassembled WGS sequence"/>
</dbReference>
<evidence type="ECO:0000313" key="1">
    <source>
        <dbReference type="EMBL" id="SFA84474.1"/>
    </source>
</evidence>
<reference evidence="1 2" key="1">
    <citation type="submission" date="2016-10" db="EMBL/GenBank/DDBJ databases">
        <authorList>
            <person name="de Groot N.N."/>
        </authorList>
    </citation>
    <scope>NUCLEOTIDE SEQUENCE [LARGE SCALE GENOMIC DNA]</scope>
    <source>
        <strain evidence="1 2">DSM 29316</strain>
    </source>
</reference>
<evidence type="ECO:0000313" key="2">
    <source>
        <dbReference type="Proteomes" id="UP000198796"/>
    </source>
</evidence>